<protein>
    <recommendedName>
        <fullName evidence="3">DUF433 domain-containing protein</fullName>
    </recommendedName>
</protein>
<dbReference type="STRING" id="40754.THII_2742"/>
<evidence type="ECO:0000313" key="2">
    <source>
        <dbReference type="Proteomes" id="UP000031623"/>
    </source>
</evidence>
<dbReference type="HOGENOM" id="CLU_2811108_0_0_6"/>
<dbReference type="AlphaFoldDB" id="A0A090AI67"/>
<evidence type="ECO:0008006" key="3">
    <source>
        <dbReference type="Google" id="ProtNLM"/>
    </source>
</evidence>
<gene>
    <name evidence="1" type="ORF">THII_2742</name>
</gene>
<accession>A0A090AI67</accession>
<proteinExistence type="predicted"/>
<dbReference type="Gene3D" id="1.10.10.10">
    <property type="entry name" value="Winged helix-like DNA-binding domain superfamily/Winged helix DNA-binding domain"/>
    <property type="match status" value="1"/>
</dbReference>
<evidence type="ECO:0000313" key="1">
    <source>
        <dbReference type="EMBL" id="BAP57039.1"/>
    </source>
</evidence>
<name>A0A090AI67_9GAMM</name>
<dbReference type="Proteomes" id="UP000031623">
    <property type="component" value="Chromosome"/>
</dbReference>
<dbReference type="EMBL" id="AP014633">
    <property type="protein sequence ID" value="BAP57039.1"/>
    <property type="molecule type" value="Genomic_DNA"/>
</dbReference>
<dbReference type="InterPro" id="IPR009057">
    <property type="entry name" value="Homeodomain-like_sf"/>
</dbReference>
<dbReference type="Pfam" id="PF04255">
    <property type="entry name" value="DUF433"/>
    <property type="match status" value="1"/>
</dbReference>
<keyword evidence="2" id="KW-1185">Reference proteome</keyword>
<organism evidence="1 2">
    <name type="scientific">Thioploca ingrica</name>
    <dbReference type="NCBI Taxonomy" id="40754"/>
    <lineage>
        <taxon>Bacteria</taxon>
        <taxon>Pseudomonadati</taxon>
        <taxon>Pseudomonadota</taxon>
        <taxon>Gammaproteobacteria</taxon>
        <taxon>Thiotrichales</taxon>
        <taxon>Thiotrichaceae</taxon>
        <taxon>Thioploca</taxon>
    </lineage>
</organism>
<reference evidence="1 2" key="1">
    <citation type="journal article" date="2014" name="ISME J.">
        <title>Ecophysiology of Thioploca ingrica as revealed by the complete genome sequence supplemented with proteomic evidence.</title>
        <authorList>
            <person name="Kojima H."/>
            <person name="Ogura Y."/>
            <person name="Yamamoto N."/>
            <person name="Togashi T."/>
            <person name="Mori H."/>
            <person name="Watanabe T."/>
            <person name="Nemoto F."/>
            <person name="Kurokawa K."/>
            <person name="Hayashi T."/>
            <person name="Fukui M."/>
        </authorList>
    </citation>
    <scope>NUCLEOTIDE SEQUENCE [LARGE SCALE GENOMIC DNA]</scope>
</reference>
<dbReference type="KEGG" id="tig:THII_2742"/>
<sequence>MDNLLNRITLEEGKCGSQPCIRKKRLRVCDILELFSVGATFEEILADYPVLRTRRYLCQPSLRSTAN</sequence>
<dbReference type="InterPro" id="IPR007367">
    <property type="entry name" value="DUF433"/>
</dbReference>
<dbReference type="SUPFAM" id="SSF46689">
    <property type="entry name" value="Homeodomain-like"/>
    <property type="match status" value="1"/>
</dbReference>
<dbReference type="InterPro" id="IPR036388">
    <property type="entry name" value="WH-like_DNA-bd_sf"/>
</dbReference>